<protein>
    <submittedName>
        <fullName evidence="9">Carbohydrate ABC transporter permease</fullName>
    </submittedName>
</protein>
<dbReference type="InterPro" id="IPR000515">
    <property type="entry name" value="MetI-like"/>
</dbReference>
<feature type="transmembrane region" description="Helical" evidence="7">
    <location>
        <begin position="106"/>
        <end position="126"/>
    </location>
</feature>
<dbReference type="InterPro" id="IPR035906">
    <property type="entry name" value="MetI-like_sf"/>
</dbReference>
<dbReference type="PANTHER" id="PTHR43744">
    <property type="entry name" value="ABC TRANSPORTER PERMEASE PROTEIN MG189-RELATED-RELATED"/>
    <property type="match status" value="1"/>
</dbReference>
<evidence type="ECO:0000313" key="10">
    <source>
        <dbReference type="Proteomes" id="UP000272528"/>
    </source>
</evidence>
<dbReference type="Proteomes" id="UP000272528">
    <property type="component" value="Chromosome"/>
</dbReference>
<dbReference type="GO" id="GO:0005886">
    <property type="term" value="C:plasma membrane"/>
    <property type="evidence" value="ECO:0007669"/>
    <property type="project" value="UniProtKB-SubCell"/>
</dbReference>
<evidence type="ECO:0000259" key="8">
    <source>
        <dbReference type="PROSITE" id="PS50928"/>
    </source>
</evidence>
<evidence type="ECO:0000256" key="4">
    <source>
        <dbReference type="ARBA" id="ARBA00022692"/>
    </source>
</evidence>
<dbReference type="RefSeq" id="WP_126016653.1">
    <property type="nucleotide sequence ID" value="NZ_CP034437.1"/>
</dbReference>
<keyword evidence="5 7" id="KW-1133">Transmembrane helix</keyword>
<feature type="domain" description="ABC transmembrane type-1" evidence="8">
    <location>
        <begin position="71"/>
        <end position="277"/>
    </location>
</feature>
<gene>
    <name evidence="9" type="ORF">EJC50_16070</name>
</gene>
<evidence type="ECO:0000256" key="3">
    <source>
        <dbReference type="ARBA" id="ARBA00022475"/>
    </source>
</evidence>
<proteinExistence type="predicted"/>
<feature type="transmembrane region" description="Helical" evidence="7">
    <location>
        <begin position="45"/>
        <end position="62"/>
    </location>
</feature>
<dbReference type="Gene3D" id="1.10.3720.10">
    <property type="entry name" value="MetI-like"/>
    <property type="match status" value="1"/>
</dbReference>
<dbReference type="KEGG" id="palb:EJC50_16070"/>
<name>A0A3Q8X5I6_9BACL</name>
<organism evidence="9 10">
    <name type="scientific">Paenibacillus albus</name>
    <dbReference type="NCBI Taxonomy" id="2495582"/>
    <lineage>
        <taxon>Bacteria</taxon>
        <taxon>Bacillati</taxon>
        <taxon>Bacillota</taxon>
        <taxon>Bacilli</taxon>
        <taxon>Bacillales</taxon>
        <taxon>Paenibacillaceae</taxon>
        <taxon>Paenibacillus</taxon>
    </lineage>
</organism>
<evidence type="ECO:0000256" key="6">
    <source>
        <dbReference type="ARBA" id="ARBA00023136"/>
    </source>
</evidence>
<keyword evidence="10" id="KW-1185">Reference proteome</keyword>
<dbReference type="SUPFAM" id="SSF161098">
    <property type="entry name" value="MetI-like"/>
    <property type="match status" value="1"/>
</dbReference>
<keyword evidence="6 7" id="KW-0472">Membrane</keyword>
<feature type="transmembrane region" description="Helical" evidence="7">
    <location>
        <begin position="179"/>
        <end position="201"/>
    </location>
</feature>
<reference evidence="10" key="1">
    <citation type="submission" date="2018-12" db="EMBL/GenBank/DDBJ databases">
        <title>Genome sequence of Peanibacillus sp.</title>
        <authorList>
            <person name="Subramani G."/>
            <person name="Srinivasan S."/>
            <person name="Kim M.K."/>
        </authorList>
    </citation>
    <scope>NUCLEOTIDE SEQUENCE [LARGE SCALE GENOMIC DNA]</scope>
    <source>
        <strain evidence="10">18JY67-1</strain>
    </source>
</reference>
<dbReference type="EMBL" id="CP034437">
    <property type="protein sequence ID" value="AZN41011.1"/>
    <property type="molecule type" value="Genomic_DNA"/>
</dbReference>
<dbReference type="AlphaFoldDB" id="A0A3Q8X5I6"/>
<sequence length="292" mass="33624">MKRDSSIWFDIVNYTIQALFTLLCVYPFYYIFIYSISDPQQALKGVFLLPTGFTIVNYTHIFRLDNMIHSFFISLLRTVIGTVVTIACSSWLAYAVTKNELYFRKTIYRFVVITMYFNAGLIPWYITMKQLGLKNNFMLYILPVAVVAYYVVLLKTFIEQLPQALEESAMMDGAGFFKIFTHVIFPLSMPIIATIAVFASVGQWNTWYDNYFLVSDDRLQTLQLILYNYLTDAQRIVSSSNLQDLNRGLATKISPDSIRITVTMVVTIPVLLVYPFLQRFFVKGLMLGAIKG</sequence>
<evidence type="ECO:0000256" key="5">
    <source>
        <dbReference type="ARBA" id="ARBA00022989"/>
    </source>
</evidence>
<keyword evidence="4 7" id="KW-0812">Transmembrane</keyword>
<evidence type="ECO:0000256" key="7">
    <source>
        <dbReference type="SAM" id="Phobius"/>
    </source>
</evidence>
<feature type="transmembrane region" description="Helical" evidence="7">
    <location>
        <begin position="68"/>
        <end position="94"/>
    </location>
</feature>
<dbReference type="OrthoDB" id="157184at2"/>
<dbReference type="GO" id="GO:0055085">
    <property type="term" value="P:transmembrane transport"/>
    <property type="evidence" value="ECO:0007669"/>
    <property type="project" value="InterPro"/>
</dbReference>
<feature type="transmembrane region" description="Helical" evidence="7">
    <location>
        <begin position="258"/>
        <end position="277"/>
    </location>
</feature>
<keyword evidence="2" id="KW-0813">Transport</keyword>
<dbReference type="PROSITE" id="PS50928">
    <property type="entry name" value="ABC_TM1"/>
    <property type="match status" value="1"/>
</dbReference>
<feature type="transmembrane region" description="Helical" evidence="7">
    <location>
        <begin position="138"/>
        <end position="158"/>
    </location>
</feature>
<dbReference type="PANTHER" id="PTHR43744:SF9">
    <property type="entry name" value="POLYGALACTURONAN_RHAMNOGALACTURONAN TRANSPORT SYSTEM PERMEASE PROTEIN YTCP"/>
    <property type="match status" value="1"/>
</dbReference>
<comment type="subcellular location">
    <subcellularLocation>
        <location evidence="1">Cell membrane</location>
        <topology evidence="1">Multi-pass membrane protein</topology>
    </subcellularLocation>
</comment>
<evidence type="ECO:0000256" key="1">
    <source>
        <dbReference type="ARBA" id="ARBA00004651"/>
    </source>
</evidence>
<feature type="transmembrane region" description="Helical" evidence="7">
    <location>
        <begin position="12"/>
        <end position="33"/>
    </location>
</feature>
<evidence type="ECO:0000256" key="2">
    <source>
        <dbReference type="ARBA" id="ARBA00022448"/>
    </source>
</evidence>
<evidence type="ECO:0000313" key="9">
    <source>
        <dbReference type="EMBL" id="AZN41011.1"/>
    </source>
</evidence>
<keyword evidence="3" id="KW-1003">Cell membrane</keyword>
<accession>A0A3Q8X5I6</accession>
<dbReference type="CDD" id="cd06261">
    <property type="entry name" value="TM_PBP2"/>
    <property type="match status" value="1"/>
</dbReference>